<feature type="region of interest" description="Disordered" evidence="1">
    <location>
        <begin position="124"/>
        <end position="146"/>
    </location>
</feature>
<evidence type="ECO:0000256" key="1">
    <source>
        <dbReference type="SAM" id="MobiDB-lite"/>
    </source>
</evidence>
<dbReference type="InterPro" id="IPR003439">
    <property type="entry name" value="ABC_transporter-like_ATP-bd"/>
</dbReference>
<dbReference type="PANTHER" id="PTHR24220">
    <property type="entry name" value="IMPORT ATP-BINDING PROTEIN"/>
    <property type="match status" value="1"/>
</dbReference>
<dbReference type="RefSeq" id="WP_216342405.1">
    <property type="nucleotide sequence ID" value="NZ_JAHLEM010000143.1"/>
</dbReference>
<name>A0ABS6CEG7_9ACTN</name>
<evidence type="ECO:0000313" key="4">
    <source>
        <dbReference type="Proteomes" id="UP000720508"/>
    </source>
</evidence>
<reference evidence="3 4" key="1">
    <citation type="submission" date="2021-06" db="EMBL/GenBank/DDBJ databases">
        <authorList>
            <person name="Pan X."/>
        </authorList>
    </citation>
    <scope>NUCLEOTIDE SEQUENCE [LARGE SCALE GENOMIC DNA]</scope>
    <source>
        <strain evidence="3 4">4503</strain>
    </source>
</reference>
<dbReference type="Pfam" id="PF00005">
    <property type="entry name" value="ABC_tran"/>
    <property type="match status" value="1"/>
</dbReference>
<dbReference type="GO" id="GO:0005524">
    <property type="term" value="F:ATP binding"/>
    <property type="evidence" value="ECO:0007669"/>
    <property type="project" value="UniProtKB-KW"/>
</dbReference>
<proteinExistence type="predicted"/>
<protein>
    <submittedName>
        <fullName evidence="3">ABC transporter ATP-binding protein</fullName>
    </submittedName>
</protein>
<keyword evidence="3" id="KW-0547">Nucleotide-binding</keyword>
<keyword evidence="3" id="KW-0067">ATP-binding</keyword>
<organism evidence="3 4">
    <name type="scientific">Streptomyces niphimycinicus</name>
    <dbReference type="NCBI Taxonomy" id="2842201"/>
    <lineage>
        <taxon>Bacteria</taxon>
        <taxon>Bacillati</taxon>
        <taxon>Actinomycetota</taxon>
        <taxon>Actinomycetes</taxon>
        <taxon>Kitasatosporales</taxon>
        <taxon>Streptomycetaceae</taxon>
        <taxon>Streptomyces</taxon>
    </lineage>
</organism>
<accession>A0ABS6CEG7</accession>
<evidence type="ECO:0000313" key="3">
    <source>
        <dbReference type="EMBL" id="MBU3865295.1"/>
    </source>
</evidence>
<sequence>GARPDRHRAREVLAQVGLGEQTRRRPGELSGGQQQRVAIARALVTRPDVVFADEPTGALDTNTAAEVLTLLRQAVDALGATVVMVTHDPVAASYADRVLFLADGAIADRLRRAPAHEIAERMTRLTARTPAPATAPATAWAAEGVR</sequence>
<dbReference type="EMBL" id="JAHLEM010000143">
    <property type="protein sequence ID" value="MBU3865295.1"/>
    <property type="molecule type" value="Genomic_DNA"/>
</dbReference>
<keyword evidence="4" id="KW-1185">Reference proteome</keyword>
<feature type="domain" description="ABC transporter" evidence="2">
    <location>
        <begin position="6"/>
        <end position="56"/>
    </location>
</feature>
<feature type="compositionally biased region" description="Low complexity" evidence="1">
    <location>
        <begin position="126"/>
        <end position="146"/>
    </location>
</feature>
<feature type="non-terminal residue" evidence="3">
    <location>
        <position position="1"/>
    </location>
</feature>
<evidence type="ECO:0000259" key="2">
    <source>
        <dbReference type="Pfam" id="PF00005"/>
    </source>
</evidence>
<gene>
    <name evidence="3" type="ORF">KN815_14790</name>
</gene>
<dbReference type="PANTHER" id="PTHR24220:SF685">
    <property type="entry name" value="ABC TRANSPORTER RELATED"/>
    <property type="match status" value="1"/>
</dbReference>
<dbReference type="InterPro" id="IPR015854">
    <property type="entry name" value="ABC_transpr_LolD-like"/>
</dbReference>
<dbReference type="Proteomes" id="UP000720508">
    <property type="component" value="Unassembled WGS sequence"/>
</dbReference>
<comment type="caution">
    <text evidence="3">The sequence shown here is derived from an EMBL/GenBank/DDBJ whole genome shotgun (WGS) entry which is preliminary data.</text>
</comment>